<comment type="similarity">
    <text evidence="1">Belongs to the Gfa family.</text>
</comment>
<evidence type="ECO:0000313" key="6">
    <source>
        <dbReference type="Proteomes" id="UP000247498"/>
    </source>
</evidence>
<sequence>MALRTHSGACHCGAVRFEFDAPADLVAWDCNCSICAMKRNVHTIVPGARFRLLAGDALREYRFATRTARHLFCGVCGVCPYYVPRSNPDSFAVTIYCIKPGTVGSIEVRSYDGVNWEAAYAATGIAACGSGSGGSGSAGGGGGAQAVEGAGGDGMAGV</sequence>
<dbReference type="AlphaFoldDB" id="A0A2V0P1B3"/>
<dbReference type="OrthoDB" id="2993351at2759"/>
<dbReference type="PANTHER" id="PTHR28620">
    <property type="entry name" value="CENTROMERE PROTEIN V"/>
    <property type="match status" value="1"/>
</dbReference>
<reference evidence="5 6" key="1">
    <citation type="journal article" date="2018" name="Sci. Rep.">
        <title>Raphidocelis subcapitata (=Pseudokirchneriella subcapitata) provides an insight into genome evolution and environmental adaptations in the Sphaeropleales.</title>
        <authorList>
            <person name="Suzuki S."/>
            <person name="Yamaguchi H."/>
            <person name="Nakajima N."/>
            <person name="Kawachi M."/>
        </authorList>
    </citation>
    <scope>NUCLEOTIDE SEQUENCE [LARGE SCALE GENOMIC DNA]</scope>
    <source>
        <strain evidence="5 6">NIES-35</strain>
    </source>
</reference>
<dbReference type="InParanoid" id="A0A2V0P1B3"/>
<dbReference type="SUPFAM" id="SSF51316">
    <property type="entry name" value="Mss4-like"/>
    <property type="match status" value="1"/>
</dbReference>
<feature type="domain" description="CENP-V/GFA" evidence="4">
    <location>
        <begin position="6"/>
        <end position="117"/>
    </location>
</feature>
<name>A0A2V0P1B3_9CHLO</name>
<evidence type="ECO:0000256" key="3">
    <source>
        <dbReference type="ARBA" id="ARBA00022833"/>
    </source>
</evidence>
<keyword evidence="3" id="KW-0862">Zinc</keyword>
<gene>
    <name evidence="5" type="ORF">Rsub_05081</name>
</gene>
<evidence type="ECO:0000259" key="4">
    <source>
        <dbReference type="PROSITE" id="PS51891"/>
    </source>
</evidence>
<protein>
    <submittedName>
        <fullName evidence="5">Centromere V</fullName>
    </submittedName>
</protein>
<evidence type="ECO:0000256" key="1">
    <source>
        <dbReference type="ARBA" id="ARBA00005495"/>
    </source>
</evidence>
<dbReference type="Gene3D" id="2.170.150.70">
    <property type="match status" value="1"/>
</dbReference>
<proteinExistence type="inferred from homology"/>
<accession>A0A2V0P1B3</accession>
<dbReference type="GO" id="GO:0046872">
    <property type="term" value="F:metal ion binding"/>
    <property type="evidence" value="ECO:0007669"/>
    <property type="project" value="UniProtKB-KW"/>
</dbReference>
<dbReference type="PROSITE" id="PS51891">
    <property type="entry name" value="CENP_V_GFA"/>
    <property type="match status" value="1"/>
</dbReference>
<dbReference type="Pfam" id="PF04828">
    <property type="entry name" value="GFA"/>
    <property type="match status" value="1"/>
</dbReference>
<dbReference type="STRING" id="307507.A0A2V0P1B3"/>
<dbReference type="GO" id="GO:0016846">
    <property type="term" value="F:carbon-sulfur lyase activity"/>
    <property type="evidence" value="ECO:0007669"/>
    <property type="project" value="InterPro"/>
</dbReference>
<evidence type="ECO:0000256" key="2">
    <source>
        <dbReference type="ARBA" id="ARBA00022723"/>
    </source>
</evidence>
<keyword evidence="2" id="KW-0479">Metal-binding</keyword>
<dbReference type="FunCoup" id="A0A2V0P1B3">
    <property type="interactions" value="219"/>
</dbReference>
<dbReference type="InterPro" id="IPR011057">
    <property type="entry name" value="Mss4-like_sf"/>
</dbReference>
<comment type="caution">
    <text evidence="5">The sequence shown here is derived from an EMBL/GenBank/DDBJ whole genome shotgun (WGS) entry which is preliminary data.</text>
</comment>
<dbReference type="InterPro" id="IPR052355">
    <property type="entry name" value="CENP-V-like"/>
</dbReference>
<dbReference type="InterPro" id="IPR006913">
    <property type="entry name" value="CENP-V/GFA"/>
</dbReference>
<dbReference type="Proteomes" id="UP000247498">
    <property type="component" value="Unassembled WGS sequence"/>
</dbReference>
<keyword evidence="6" id="KW-1185">Reference proteome</keyword>
<evidence type="ECO:0000313" key="5">
    <source>
        <dbReference type="EMBL" id="GBF92712.1"/>
    </source>
</evidence>
<dbReference type="PANTHER" id="PTHR28620:SF1">
    <property type="entry name" value="CENP-V_GFA DOMAIN-CONTAINING PROTEIN"/>
    <property type="match status" value="1"/>
</dbReference>
<organism evidence="5 6">
    <name type="scientific">Raphidocelis subcapitata</name>
    <dbReference type="NCBI Taxonomy" id="307507"/>
    <lineage>
        <taxon>Eukaryota</taxon>
        <taxon>Viridiplantae</taxon>
        <taxon>Chlorophyta</taxon>
        <taxon>core chlorophytes</taxon>
        <taxon>Chlorophyceae</taxon>
        <taxon>CS clade</taxon>
        <taxon>Sphaeropleales</taxon>
        <taxon>Selenastraceae</taxon>
        <taxon>Raphidocelis</taxon>
    </lineage>
</organism>
<dbReference type="EMBL" id="BDRX01000034">
    <property type="protein sequence ID" value="GBF92712.1"/>
    <property type="molecule type" value="Genomic_DNA"/>
</dbReference>